<comment type="pathway">
    <text evidence="1 9">Carbohydrate metabolism; tricarboxylic acid cycle; isocitrate from oxaloacetate: step 1/2.</text>
</comment>
<evidence type="ECO:0000256" key="9">
    <source>
        <dbReference type="RuleBase" id="RU003370"/>
    </source>
</evidence>
<dbReference type="Gene3D" id="1.10.230.10">
    <property type="entry name" value="Cytochrome P450-Terp, domain 2"/>
    <property type="match status" value="1"/>
</dbReference>
<dbReference type="InterPro" id="IPR002020">
    <property type="entry name" value="Citrate_synthase"/>
</dbReference>
<dbReference type="Gene3D" id="2.20.28.60">
    <property type="match status" value="1"/>
</dbReference>
<feature type="active site" evidence="8">
    <location>
        <position position="362"/>
    </location>
</feature>
<dbReference type="EMBL" id="CP061800">
    <property type="protein sequence ID" value="QTA90144.1"/>
    <property type="molecule type" value="Genomic_DNA"/>
</dbReference>
<evidence type="ECO:0000256" key="2">
    <source>
        <dbReference type="ARBA" id="ARBA00010566"/>
    </source>
</evidence>
<dbReference type="Gene3D" id="1.10.580.10">
    <property type="entry name" value="Citrate Synthase, domain 1"/>
    <property type="match status" value="1"/>
</dbReference>
<evidence type="ECO:0000313" key="11">
    <source>
        <dbReference type="EMBL" id="QTA90144.1"/>
    </source>
</evidence>
<comment type="catalytic activity">
    <reaction evidence="5 9">
        <text>oxaloacetate + acetyl-CoA + H2O = citrate + CoA + H(+)</text>
        <dbReference type="Rhea" id="RHEA:16845"/>
        <dbReference type="ChEBI" id="CHEBI:15377"/>
        <dbReference type="ChEBI" id="CHEBI:15378"/>
        <dbReference type="ChEBI" id="CHEBI:16452"/>
        <dbReference type="ChEBI" id="CHEBI:16947"/>
        <dbReference type="ChEBI" id="CHEBI:57287"/>
        <dbReference type="ChEBI" id="CHEBI:57288"/>
        <dbReference type="EC" id="2.3.3.16"/>
    </reaction>
</comment>
<keyword evidence="12" id="KW-1185">Reference proteome</keyword>
<evidence type="ECO:0000256" key="4">
    <source>
        <dbReference type="ARBA" id="ARBA00022679"/>
    </source>
</evidence>
<dbReference type="InterPro" id="IPR016142">
    <property type="entry name" value="Citrate_synth-like_lrg_a-sub"/>
</dbReference>
<accession>A0A975BS05</accession>
<evidence type="ECO:0000256" key="1">
    <source>
        <dbReference type="ARBA" id="ARBA00004751"/>
    </source>
</evidence>
<dbReference type="InterPro" id="IPR024176">
    <property type="entry name" value="Citrate_synthase_bac-typ"/>
</dbReference>
<feature type="active site" evidence="8">
    <location>
        <position position="305"/>
    </location>
</feature>
<evidence type="ECO:0000256" key="6">
    <source>
        <dbReference type="NCBIfam" id="TIGR01798"/>
    </source>
</evidence>
<organism evidence="11 12">
    <name type="scientific">Desulfonema magnum</name>
    <dbReference type="NCBI Taxonomy" id="45655"/>
    <lineage>
        <taxon>Bacteria</taxon>
        <taxon>Pseudomonadati</taxon>
        <taxon>Thermodesulfobacteriota</taxon>
        <taxon>Desulfobacteria</taxon>
        <taxon>Desulfobacterales</taxon>
        <taxon>Desulfococcaceae</taxon>
        <taxon>Desulfonema</taxon>
    </lineage>
</organism>
<dbReference type="CDD" id="cd06114">
    <property type="entry name" value="EcCS_like"/>
    <property type="match status" value="1"/>
</dbReference>
<evidence type="ECO:0000256" key="3">
    <source>
        <dbReference type="ARBA" id="ARBA00022532"/>
    </source>
</evidence>
<sequence length="428" mass="48688">MAAEHVKIIFEGKTYEFPLIVGTEGEKAVDISKLRQRTGLITLDPGFVNTGSCKSDITFMNGEKGILRYRGIPIEELAEHSSFRETAFLLIRGILPTQKQINRFSVLLNDHSLVHEDMRDFYGNFPRASHPMGILSSMVSALRSFYPYLEDVEEEIDITVTRLLSKVRTMAAMSYKMSRGHRVVYPRPDLSYCANFLNMMFDSPVKPYEIDEEIVRALDVFWILHADHEQNCSTSAVRIVGSAMVNLYSTISAGIAALWGPLHGGANQAVIGMLSEILKEGTTVKQIVERAKDKNNPFRMFGFGHRVYKTYDPRAKIMKKMCDIVLSRLKLSDPLLDIAKELEEVALKDDYFIEHNLYPNVDFYSGIVLRAIGIPTKMFTVMFAIGRLPGWIAQWKESIDDPSSKISRPRQIYIGPRQTKYVPIEERE</sequence>
<dbReference type="InterPro" id="IPR019810">
    <property type="entry name" value="Citrate_synthase_AS"/>
</dbReference>
<dbReference type="SUPFAM" id="SSF48256">
    <property type="entry name" value="Citrate synthase"/>
    <property type="match status" value="1"/>
</dbReference>
<dbReference type="PROSITE" id="PS00480">
    <property type="entry name" value="CITRATE_SYNTHASE"/>
    <property type="match status" value="1"/>
</dbReference>
<keyword evidence="3 9" id="KW-0816">Tricarboxylic acid cycle</keyword>
<dbReference type="PIRSF" id="PIRSF001369">
    <property type="entry name" value="Citrate_synth"/>
    <property type="match status" value="1"/>
</dbReference>
<dbReference type="Pfam" id="PF00285">
    <property type="entry name" value="Citrate_synt"/>
    <property type="match status" value="1"/>
</dbReference>
<dbReference type="NCBIfam" id="NF004126">
    <property type="entry name" value="PRK05614.1"/>
    <property type="match status" value="1"/>
</dbReference>
<dbReference type="FunFam" id="1.10.230.10:FF:000002">
    <property type="entry name" value="Citrate synthase"/>
    <property type="match status" value="1"/>
</dbReference>
<dbReference type="PANTHER" id="PTHR42871:SF1">
    <property type="entry name" value="CITRATE SYNTHASE"/>
    <property type="match status" value="1"/>
</dbReference>
<gene>
    <name evidence="11" type="primary">gltA2</name>
    <name evidence="11" type="ORF">dnm_062050</name>
</gene>
<dbReference type="InterPro" id="IPR010953">
    <property type="entry name" value="Citrate_synthase_typ-I"/>
</dbReference>
<dbReference type="KEGG" id="dmm:dnm_062050"/>
<keyword evidence="4 7" id="KW-0808">Transferase</keyword>
<evidence type="ECO:0000256" key="7">
    <source>
        <dbReference type="PIRNR" id="PIRNR001369"/>
    </source>
</evidence>
<reference evidence="11" key="1">
    <citation type="journal article" date="2021" name="Microb. Physiol.">
        <title>Proteogenomic Insights into the Physiology of Marine, Sulfate-Reducing, Filamentous Desulfonema limicola and Desulfonema magnum.</title>
        <authorList>
            <person name="Schnaars V."/>
            <person name="Wohlbrand L."/>
            <person name="Scheve S."/>
            <person name="Hinrichs C."/>
            <person name="Reinhardt R."/>
            <person name="Rabus R."/>
        </authorList>
    </citation>
    <scope>NUCLEOTIDE SEQUENCE</scope>
    <source>
        <strain evidence="11">4be13</strain>
    </source>
</reference>
<dbReference type="GO" id="GO:0005737">
    <property type="term" value="C:cytoplasm"/>
    <property type="evidence" value="ECO:0007669"/>
    <property type="project" value="InterPro"/>
</dbReference>
<proteinExistence type="inferred from homology"/>
<dbReference type="InterPro" id="IPR036969">
    <property type="entry name" value="Citrate_synthase_sf"/>
</dbReference>
<comment type="similarity">
    <text evidence="2 7 10">Belongs to the citrate synthase family.</text>
</comment>
<evidence type="ECO:0000313" key="12">
    <source>
        <dbReference type="Proteomes" id="UP000663722"/>
    </source>
</evidence>
<protein>
    <recommendedName>
        <fullName evidence="6 7">Citrate synthase</fullName>
    </recommendedName>
</protein>
<evidence type="ECO:0000256" key="8">
    <source>
        <dbReference type="PIRSR" id="PIRSR001369-1"/>
    </source>
</evidence>
<dbReference type="PANTHER" id="PTHR42871">
    <property type="entry name" value="CITRATE SYNTHASE"/>
    <property type="match status" value="1"/>
</dbReference>
<name>A0A975BS05_9BACT</name>
<evidence type="ECO:0000256" key="10">
    <source>
        <dbReference type="RuleBase" id="RU003406"/>
    </source>
</evidence>
<dbReference type="GO" id="GO:0006099">
    <property type="term" value="P:tricarboxylic acid cycle"/>
    <property type="evidence" value="ECO:0007669"/>
    <property type="project" value="UniProtKB-UniRule"/>
</dbReference>
<evidence type="ECO:0000256" key="5">
    <source>
        <dbReference type="ARBA" id="ARBA00049288"/>
    </source>
</evidence>
<dbReference type="PRINTS" id="PR00143">
    <property type="entry name" value="CITRTSNTHASE"/>
</dbReference>
<dbReference type="InterPro" id="IPR016143">
    <property type="entry name" value="Citrate_synth-like_sm_a-sub"/>
</dbReference>
<dbReference type="GO" id="GO:0036440">
    <property type="term" value="F:citrate synthase activity"/>
    <property type="evidence" value="ECO:0007669"/>
    <property type="project" value="UniProtKB-EC"/>
</dbReference>
<dbReference type="NCBIfam" id="TIGR01798">
    <property type="entry name" value="cit_synth_I"/>
    <property type="match status" value="1"/>
</dbReference>
<dbReference type="AlphaFoldDB" id="A0A975BS05"/>
<dbReference type="Proteomes" id="UP000663722">
    <property type="component" value="Chromosome"/>
</dbReference>
<dbReference type="RefSeq" id="WP_207683707.1">
    <property type="nucleotide sequence ID" value="NZ_CP061800.1"/>
</dbReference>